<dbReference type="GO" id="GO:0000981">
    <property type="term" value="F:DNA-binding transcription factor activity, RNA polymerase II-specific"/>
    <property type="evidence" value="ECO:0007669"/>
    <property type="project" value="TreeGrafter"/>
</dbReference>
<dbReference type="Pfam" id="PF00096">
    <property type="entry name" value="zf-C2H2"/>
    <property type="match status" value="3"/>
</dbReference>
<dbReference type="PROSITE" id="PS00028">
    <property type="entry name" value="ZINC_FINGER_C2H2_1"/>
    <property type="match status" value="3"/>
</dbReference>
<dbReference type="GO" id="GO:0000978">
    <property type="term" value="F:RNA polymerase II cis-regulatory region sequence-specific DNA binding"/>
    <property type="evidence" value="ECO:0007669"/>
    <property type="project" value="TreeGrafter"/>
</dbReference>
<reference evidence="14" key="1">
    <citation type="journal article" date="2013" name="Genome Biol. Evol.">
        <title>Punctuated emergences of genetic and phenotypic innovations in eumetazoan, bilaterian, euteleostome, and hominidae ancestors.</title>
        <authorList>
            <person name="Wenger Y."/>
            <person name="Galliot B."/>
        </authorList>
    </citation>
    <scope>NUCLEOTIDE SEQUENCE</scope>
    <source>
        <tissue evidence="14">Whole animals</tissue>
    </source>
</reference>
<keyword evidence="2" id="KW-0479">Metal-binding</keyword>
<evidence type="ECO:0000259" key="13">
    <source>
        <dbReference type="PROSITE" id="PS50157"/>
    </source>
</evidence>
<evidence type="ECO:0000256" key="4">
    <source>
        <dbReference type="ARBA" id="ARBA00022771"/>
    </source>
</evidence>
<evidence type="ECO:0000256" key="2">
    <source>
        <dbReference type="ARBA" id="ARBA00022723"/>
    </source>
</evidence>
<keyword evidence="9" id="KW-0804">Transcription</keyword>
<dbReference type="PANTHER" id="PTHR23235">
    <property type="entry name" value="KRUEPPEL-LIKE TRANSCRIPTION FACTOR"/>
    <property type="match status" value="1"/>
</dbReference>
<evidence type="ECO:0000256" key="1">
    <source>
        <dbReference type="ARBA" id="ARBA00004123"/>
    </source>
</evidence>
<dbReference type="FunFam" id="3.30.160.60:FF:000014">
    <property type="entry name" value="Transcription factor Sp3"/>
    <property type="match status" value="1"/>
</dbReference>
<dbReference type="GO" id="GO:0008270">
    <property type="term" value="F:zinc ion binding"/>
    <property type="evidence" value="ECO:0007669"/>
    <property type="project" value="UniProtKB-KW"/>
</dbReference>
<evidence type="ECO:0000256" key="5">
    <source>
        <dbReference type="ARBA" id="ARBA00022833"/>
    </source>
</evidence>
<gene>
    <name evidence="14" type="primary">SP5</name>
</gene>
<comment type="similarity">
    <text evidence="11">Belongs to the Sp1 C2H2-type zinc-finger protein family.</text>
</comment>
<keyword evidence="7" id="KW-0238">DNA-binding</keyword>
<dbReference type="PANTHER" id="PTHR23235:SF29">
    <property type="entry name" value="TRANSCRIPTION FACTOR SP5"/>
    <property type="match status" value="1"/>
</dbReference>
<evidence type="ECO:0000256" key="6">
    <source>
        <dbReference type="ARBA" id="ARBA00023015"/>
    </source>
</evidence>
<keyword evidence="10" id="KW-0539">Nucleus</keyword>
<comment type="subcellular location">
    <subcellularLocation>
        <location evidence="1">Nucleus</location>
    </subcellularLocation>
</comment>
<feature type="domain" description="C2H2-type" evidence="13">
    <location>
        <begin position="343"/>
        <end position="372"/>
    </location>
</feature>
<dbReference type="AlphaFoldDB" id="T2MC68"/>
<dbReference type="GO" id="GO:0005634">
    <property type="term" value="C:nucleus"/>
    <property type="evidence" value="ECO:0007669"/>
    <property type="project" value="UniProtKB-SubCell"/>
</dbReference>
<evidence type="ECO:0000256" key="11">
    <source>
        <dbReference type="ARBA" id="ARBA00038409"/>
    </source>
</evidence>
<dbReference type="InterPro" id="IPR036236">
    <property type="entry name" value="Znf_C2H2_sf"/>
</dbReference>
<dbReference type="SUPFAM" id="SSF57667">
    <property type="entry name" value="beta-beta-alpha zinc fingers"/>
    <property type="match status" value="2"/>
</dbReference>
<dbReference type="FunFam" id="3.30.160.60:FF:000026">
    <property type="entry name" value="Transcription factor Sp3"/>
    <property type="match status" value="1"/>
</dbReference>
<feature type="domain" description="C2H2-type" evidence="13">
    <location>
        <begin position="373"/>
        <end position="400"/>
    </location>
</feature>
<keyword evidence="8" id="KW-0010">Activator</keyword>
<evidence type="ECO:0000256" key="3">
    <source>
        <dbReference type="ARBA" id="ARBA00022737"/>
    </source>
</evidence>
<proteinExistence type="evidence at transcript level"/>
<evidence type="ECO:0000256" key="7">
    <source>
        <dbReference type="ARBA" id="ARBA00023125"/>
    </source>
</evidence>
<sequence>SVKLSTLKCKDVHKKYISVKLTQMSPPSRVPTTISSNFKSQHHCLKEHIKYSPLALLAATCKKIGRPISPLEQTSPKKLFQPWNHTFESHNYETPISPNSKVRHFLETNFSLPPSPPLKSEIIKVPPTIRPMPMTNVMQEKATLNYSQKLSPPPCLACSAGQKCNGINKISPVLLSPPASPISWLFPQNIIQSHPSKVSINEHHIKEYSEHSQADPTRFVNYVYKNVDSSQAKPNLIIRHDNMVSSTQSYNNRIFSSSPHLTTTSHIYSMSTSIPAQSHAVVPNSVATRRCRRCKCPNCISGQQSEPNKPKQHVCHIPGCGKVYGKTSHLKAHLRWHAGLRPFVCNWLFCNKSFTRSDELQRHLRTHTGEKRFACQDCGKRFTRSDHLSKHMKTHQNKKQENTFVKDTVIEVIKDNVDENCDENVMELEVNVEN</sequence>
<dbReference type="FunFam" id="3.30.160.60:FF:000061">
    <property type="entry name" value="Transcription factor Sp3"/>
    <property type="match status" value="1"/>
</dbReference>
<evidence type="ECO:0000313" key="14">
    <source>
        <dbReference type="EMBL" id="CDG69495.1"/>
    </source>
</evidence>
<dbReference type="CDD" id="cd22541">
    <property type="entry name" value="SP5_N"/>
    <property type="match status" value="1"/>
</dbReference>
<keyword evidence="4 12" id="KW-0863">Zinc-finger</keyword>
<organism evidence="14">
    <name type="scientific">Hydra vulgaris</name>
    <name type="common">Hydra</name>
    <name type="synonym">Hydra attenuata</name>
    <dbReference type="NCBI Taxonomy" id="6087"/>
    <lineage>
        <taxon>Eukaryota</taxon>
        <taxon>Metazoa</taxon>
        <taxon>Cnidaria</taxon>
        <taxon>Hydrozoa</taxon>
        <taxon>Hydroidolina</taxon>
        <taxon>Anthoathecata</taxon>
        <taxon>Aplanulata</taxon>
        <taxon>Hydridae</taxon>
        <taxon>Hydra</taxon>
    </lineage>
</organism>
<evidence type="ECO:0000256" key="8">
    <source>
        <dbReference type="ARBA" id="ARBA00023159"/>
    </source>
</evidence>
<name>T2MC68_HYDVU</name>
<dbReference type="Gene3D" id="3.30.160.60">
    <property type="entry name" value="Classic Zinc Finger"/>
    <property type="match status" value="3"/>
</dbReference>
<feature type="domain" description="C2H2-type" evidence="13">
    <location>
        <begin position="313"/>
        <end position="342"/>
    </location>
</feature>
<evidence type="ECO:0000256" key="9">
    <source>
        <dbReference type="ARBA" id="ARBA00023163"/>
    </source>
</evidence>
<keyword evidence="6" id="KW-0805">Transcription regulation</keyword>
<dbReference type="PROSITE" id="PS50157">
    <property type="entry name" value="ZINC_FINGER_C2H2_2"/>
    <property type="match status" value="3"/>
</dbReference>
<dbReference type="EMBL" id="HAAD01003263">
    <property type="protein sequence ID" value="CDG69495.1"/>
    <property type="molecule type" value="mRNA"/>
</dbReference>
<keyword evidence="3" id="KW-0677">Repeat</keyword>
<keyword evidence="5" id="KW-0862">Zinc</keyword>
<feature type="non-terminal residue" evidence="14">
    <location>
        <position position="1"/>
    </location>
</feature>
<dbReference type="OrthoDB" id="6365676at2759"/>
<accession>T2MC68</accession>
<protein>
    <submittedName>
        <fullName evidence="14">Transcription factor Sp5</fullName>
    </submittedName>
</protein>
<dbReference type="SMART" id="SM00355">
    <property type="entry name" value="ZnF_C2H2"/>
    <property type="match status" value="3"/>
</dbReference>
<evidence type="ECO:0000256" key="10">
    <source>
        <dbReference type="ARBA" id="ARBA00023242"/>
    </source>
</evidence>
<dbReference type="InterPro" id="IPR013087">
    <property type="entry name" value="Znf_C2H2_type"/>
</dbReference>
<evidence type="ECO:0000256" key="12">
    <source>
        <dbReference type="PROSITE-ProRule" id="PRU00042"/>
    </source>
</evidence>